<dbReference type="CDD" id="cd06261">
    <property type="entry name" value="TM_PBP2"/>
    <property type="match status" value="1"/>
</dbReference>
<evidence type="ECO:0000313" key="10">
    <source>
        <dbReference type="Proteomes" id="UP001305606"/>
    </source>
</evidence>
<feature type="transmembrane region" description="Helical" evidence="7">
    <location>
        <begin position="209"/>
        <end position="231"/>
    </location>
</feature>
<keyword evidence="5 7" id="KW-1133">Transmembrane helix</keyword>
<keyword evidence="2 7" id="KW-0813">Transport</keyword>
<evidence type="ECO:0000256" key="3">
    <source>
        <dbReference type="ARBA" id="ARBA00022475"/>
    </source>
</evidence>
<dbReference type="PANTHER" id="PTHR43744">
    <property type="entry name" value="ABC TRANSPORTER PERMEASE PROTEIN MG189-RELATED-RELATED"/>
    <property type="match status" value="1"/>
</dbReference>
<proteinExistence type="inferred from homology"/>
<organism evidence="9 10">
    <name type="scientific">Streptomyces luomodiensis</name>
    <dbReference type="NCBI Taxonomy" id="3026192"/>
    <lineage>
        <taxon>Bacteria</taxon>
        <taxon>Bacillati</taxon>
        <taxon>Actinomycetota</taxon>
        <taxon>Actinomycetes</taxon>
        <taxon>Kitasatosporales</taxon>
        <taxon>Streptomycetaceae</taxon>
        <taxon>Streptomyces</taxon>
    </lineage>
</organism>
<keyword evidence="4 7" id="KW-0812">Transmembrane</keyword>
<protein>
    <submittedName>
        <fullName evidence="9">Carbohydrate ABC transporter permease</fullName>
    </submittedName>
</protein>
<feature type="transmembrane region" description="Helical" evidence="7">
    <location>
        <begin position="89"/>
        <end position="109"/>
    </location>
</feature>
<dbReference type="EMBL" id="CP117522">
    <property type="protein sequence ID" value="WNF00832.1"/>
    <property type="molecule type" value="Genomic_DNA"/>
</dbReference>
<evidence type="ECO:0000256" key="4">
    <source>
        <dbReference type="ARBA" id="ARBA00022692"/>
    </source>
</evidence>
<name>A0ABY9V851_9ACTN</name>
<feature type="transmembrane region" description="Helical" evidence="7">
    <location>
        <begin position="259"/>
        <end position="278"/>
    </location>
</feature>
<feature type="transmembrane region" description="Helical" evidence="7">
    <location>
        <begin position="21"/>
        <end position="43"/>
    </location>
</feature>
<evidence type="ECO:0000313" key="9">
    <source>
        <dbReference type="EMBL" id="WNF00832.1"/>
    </source>
</evidence>
<evidence type="ECO:0000256" key="1">
    <source>
        <dbReference type="ARBA" id="ARBA00004651"/>
    </source>
</evidence>
<evidence type="ECO:0000256" key="7">
    <source>
        <dbReference type="RuleBase" id="RU363032"/>
    </source>
</evidence>
<dbReference type="Proteomes" id="UP001305606">
    <property type="component" value="Chromosome"/>
</dbReference>
<dbReference type="Gene3D" id="1.10.3720.10">
    <property type="entry name" value="MetI-like"/>
    <property type="match status" value="1"/>
</dbReference>
<dbReference type="SUPFAM" id="SSF161098">
    <property type="entry name" value="MetI-like"/>
    <property type="match status" value="1"/>
</dbReference>
<keyword evidence="6 7" id="KW-0472">Membrane</keyword>
<dbReference type="PANTHER" id="PTHR43744:SF12">
    <property type="entry name" value="ABC TRANSPORTER PERMEASE PROTEIN MG189-RELATED"/>
    <property type="match status" value="1"/>
</dbReference>
<comment type="similarity">
    <text evidence="7">Belongs to the binding-protein-dependent transport system permease family.</text>
</comment>
<evidence type="ECO:0000256" key="2">
    <source>
        <dbReference type="ARBA" id="ARBA00022448"/>
    </source>
</evidence>
<dbReference type="Pfam" id="PF00528">
    <property type="entry name" value="BPD_transp_1"/>
    <property type="match status" value="1"/>
</dbReference>
<dbReference type="InterPro" id="IPR035906">
    <property type="entry name" value="MetI-like_sf"/>
</dbReference>
<sequence length="292" mass="31877">MKNAAPPRNRPSPTASVWTSRAAVHLVLLLGALYSVLPLIWLVTSATKNVRDFSTTGAFDLGAVHLGDNLKALFDEQDGVFLYWIRNSVLYALVGALLGALICAACGYAIAKLDFPGRRTLFAVTLTGVLVPTTALALPLYLLASQLRLVDTFWAVFLPVLTNPFGVYLARAFAEASVPDEVLEAARVDGAGELRTFFTIGLPMMRNGLITIVLFQFVAIWNNFFLPLVMLTDPKLFPMNLGIFQWSTRVSQFPQYNPMVITGSLLAVIPLVAAFVLLQRQWRSGLAAGSTK</sequence>
<dbReference type="InterPro" id="IPR000515">
    <property type="entry name" value="MetI-like"/>
</dbReference>
<dbReference type="PROSITE" id="PS50928">
    <property type="entry name" value="ABC_TM1"/>
    <property type="match status" value="1"/>
</dbReference>
<evidence type="ECO:0000256" key="5">
    <source>
        <dbReference type="ARBA" id="ARBA00022989"/>
    </source>
</evidence>
<keyword evidence="3" id="KW-1003">Cell membrane</keyword>
<feature type="domain" description="ABC transmembrane type-1" evidence="8">
    <location>
        <begin position="85"/>
        <end position="277"/>
    </location>
</feature>
<gene>
    <name evidence="9" type="ORF">PS467_38630</name>
</gene>
<dbReference type="RefSeq" id="WP_311039184.1">
    <property type="nucleotide sequence ID" value="NZ_CP117522.1"/>
</dbReference>
<keyword evidence="10" id="KW-1185">Reference proteome</keyword>
<accession>A0ABY9V851</accession>
<evidence type="ECO:0000256" key="6">
    <source>
        <dbReference type="ARBA" id="ARBA00023136"/>
    </source>
</evidence>
<evidence type="ECO:0000259" key="8">
    <source>
        <dbReference type="PROSITE" id="PS50928"/>
    </source>
</evidence>
<comment type="subcellular location">
    <subcellularLocation>
        <location evidence="1 7">Cell membrane</location>
        <topology evidence="1 7">Multi-pass membrane protein</topology>
    </subcellularLocation>
</comment>
<feature type="transmembrane region" description="Helical" evidence="7">
    <location>
        <begin position="121"/>
        <end position="141"/>
    </location>
</feature>
<reference evidence="9 10" key="1">
    <citation type="submission" date="2023-02" db="EMBL/GenBank/DDBJ databases">
        <title>Streptomyces sp. SCA4-21 with antifungal activity against Fusarium oxysporum f. sp. cubense, Streptomyces sp. SCA2-17 with antifungal activity against Fusarium oxysporum f. sp. cubense.</title>
        <authorList>
            <person name="Qi D."/>
        </authorList>
    </citation>
    <scope>NUCLEOTIDE SEQUENCE [LARGE SCALE GENOMIC DNA]</scope>
    <source>
        <strain evidence="9 10">SCA4-21</strain>
    </source>
</reference>